<dbReference type="EMBL" id="CM017322">
    <property type="protein sequence ID" value="KAE8009324.1"/>
    <property type="molecule type" value="Genomic_DNA"/>
</dbReference>
<protein>
    <recommendedName>
        <fullName evidence="4">pectinesterase</fullName>
        <ecNumber evidence="4">3.1.1.11</ecNumber>
    </recommendedName>
</protein>
<evidence type="ECO:0000256" key="6">
    <source>
        <dbReference type="ARBA" id="ARBA00022801"/>
    </source>
</evidence>
<evidence type="ECO:0000256" key="1">
    <source>
        <dbReference type="ARBA" id="ARBA00004191"/>
    </source>
</evidence>
<dbReference type="SUPFAM" id="SSF51126">
    <property type="entry name" value="Pectin lyase-like"/>
    <property type="match status" value="1"/>
</dbReference>
<proteinExistence type="inferred from homology"/>
<keyword evidence="6" id="KW-0378">Hydrolase</keyword>
<dbReference type="GO" id="GO:0045490">
    <property type="term" value="P:pectin catabolic process"/>
    <property type="evidence" value="ECO:0007669"/>
    <property type="project" value="UniProtKB-UniPathway"/>
</dbReference>
<dbReference type="OrthoDB" id="2019149at2759"/>
<gene>
    <name evidence="9" type="ORF">FH972_005768</name>
</gene>
<keyword evidence="5" id="KW-0134">Cell wall</keyword>
<evidence type="ECO:0000256" key="4">
    <source>
        <dbReference type="ARBA" id="ARBA00013229"/>
    </source>
</evidence>
<dbReference type="InterPro" id="IPR012334">
    <property type="entry name" value="Pectin_lyas_fold"/>
</dbReference>
<keyword evidence="10" id="KW-1185">Reference proteome</keyword>
<dbReference type="Pfam" id="PF01095">
    <property type="entry name" value="Pectinesterase"/>
    <property type="match status" value="1"/>
</dbReference>
<evidence type="ECO:0000313" key="9">
    <source>
        <dbReference type="EMBL" id="KAE8009324.1"/>
    </source>
</evidence>
<comment type="pathway">
    <text evidence="2">Glycan metabolism; pectin degradation; 2-dehydro-3-deoxy-D-gluconate from pectin: step 1/5.</text>
</comment>
<reference evidence="9 10" key="1">
    <citation type="submission" date="2019-06" db="EMBL/GenBank/DDBJ databases">
        <title>A chromosomal-level reference genome of Carpinus fangiana (Coryloideae, Betulaceae).</title>
        <authorList>
            <person name="Yang X."/>
            <person name="Wang Z."/>
            <person name="Zhang L."/>
            <person name="Hao G."/>
            <person name="Liu J."/>
            <person name="Yang Y."/>
        </authorList>
    </citation>
    <scope>NUCLEOTIDE SEQUENCE [LARGE SCALE GENOMIC DNA]</scope>
    <source>
        <strain evidence="9">Cfa_2016G</strain>
        <tissue evidence="9">Leaf</tissue>
    </source>
</reference>
<evidence type="ECO:0000313" key="10">
    <source>
        <dbReference type="Proteomes" id="UP000327013"/>
    </source>
</evidence>
<name>A0A5N6QQM1_9ROSI</name>
<comment type="similarity">
    <text evidence="3">Belongs to the pectinesterase family.</text>
</comment>
<dbReference type="InterPro" id="IPR011050">
    <property type="entry name" value="Pectin_lyase_fold/virulence"/>
</dbReference>
<dbReference type="Gene3D" id="2.160.20.10">
    <property type="entry name" value="Single-stranded right-handed beta-helix, Pectin lyase-like"/>
    <property type="match status" value="1"/>
</dbReference>
<dbReference type="AlphaFoldDB" id="A0A5N6QQM1"/>
<evidence type="ECO:0000256" key="3">
    <source>
        <dbReference type="ARBA" id="ARBA00008891"/>
    </source>
</evidence>
<evidence type="ECO:0000256" key="7">
    <source>
        <dbReference type="ARBA" id="ARBA00023085"/>
    </source>
</evidence>
<sequence>MLTKGEKVTIPQEKPCILLEGAGTKLTSVEWDGHEDTASSTTFTTMAENIIVKGITFKNTYNDPYDLSMVNLKQAVAVGVLGDKTVFFNCSFLGVQDTLWDAYGRHFFQNCYIQGGVDFIFGTGQSIYEGCTLRYSYGDYATSYNYGYITANGRRSADDPSGFVFRGCSVIGESKAYLGRAWNAFSRVYFVDSFLSDVVLPEGWWAWNNVGHEENITFVEANNKGPGADTSNRVPWLKKLNGATIGQLPNISFIDKGGWIQRLPIAY</sequence>
<organism evidence="9 10">
    <name type="scientific">Carpinus fangiana</name>
    <dbReference type="NCBI Taxonomy" id="176857"/>
    <lineage>
        <taxon>Eukaryota</taxon>
        <taxon>Viridiplantae</taxon>
        <taxon>Streptophyta</taxon>
        <taxon>Embryophyta</taxon>
        <taxon>Tracheophyta</taxon>
        <taxon>Spermatophyta</taxon>
        <taxon>Magnoliopsida</taxon>
        <taxon>eudicotyledons</taxon>
        <taxon>Gunneridae</taxon>
        <taxon>Pentapetalae</taxon>
        <taxon>rosids</taxon>
        <taxon>fabids</taxon>
        <taxon>Fagales</taxon>
        <taxon>Betulaceae</taxon>
        <taxon>Carpinus</taxon>
    </lineage>
</organism>
<dbReference type="GO" id="GO:0030599">
    <property type="term" value="F:pectinesterase activity"/>
    <property type="evidence" value="ECO:0007669"/>
    <property type="project" value="UniProtKB-EC"/>
</dbReference>
<dbReference type="GO" id="GO:0042545">
    <property type="term" value="P:cell wall modification"/>
    <property type="evidence" value="ECO:0007669"/>
    <property type="project" value="InterPro"/>
</dbReference>
<feature type="domain" description="Pectinesterase catalytic" evidence="8">
    <location>
        <begin position="6"/>
        <end position="237"/>
    </location>
</feature>
<dbReference type="PANTHER" id="PTHR31321:SF134">
    <property type="entry name" value="PECTINESTERASE"/>
    <property type="match status" value="1"/>
</dbReference>
<dbReference type="PANTHER" id="PTHR31321">
    <property type="entry name" value="ACYL-COA THIOESTER HYDROLASE YBHC-RELATED"/>
    <property type="match status" value="1"/>
</dbReference>
<dbReference type="Proteomes" id="UP000327013">
    <property type="component" value="Chromosome 2"/>
</dbReference>
<keyword evidence="5" id="KW-0964">Secreted</keyword>
<dbReference type="InterPro" id="IPR000070">
    <property type="entry name" value="Pectinesterase_cat"/>
</dbReference>
<evidence type="ECO:0000256" key="5">
    <source>
        <dbReference type="ARBA" id="ARBA00022512"/>
    </source>
</evidence>
<dbReference type="EC" id="3.1.1.11" evidence="4"/>
<accession>A0A5N6QQM1</accession>
<comment type="subcellular location">
    <subcellularLocation>
        <location evidence="1">Secreted</location>
        <location evidence="1">Cell wall</location>
    </subcellularLocation>
</comment>
<dbReference type="UniPathway" id="UPA00545">
    <property type="reaction ID" value="UER00823"/>
</dbReference>
<evidence type="ECO:0000256" key="2">
    <source>
        <dbReference type="ARBA" id="ARBA00005184"/>
    </source>
</evidence>
<evidence type="ECO:0000259" key="8">
    <source>
        <dbReference type="Pfam" id="PF01095"/>
    </source>
</evidence>
<keyword evidence="7" id="KW-0063">Aspartyl esterase</keyword>